<dbReference type="Proteomes" id="UP000467240">
    <property type="component" value="Unassembled WGS sequence"/>
</dbReference>
<keyword evidence="3" id="KW-1185">Reference proteome</keyword>
<evidence type="ECO:0000313" key="3">
    <source>
        <dbReference type="Proteomes" id="UP000467240"/>
    </source>
</evidence>
<dbReference type="PROSITE" id="PS51257">
    <property type="entry name" value="PROKAR_LIPOPROTEIN"/>
    <property type="match status" value="1"/>
</dbReference>
<feature type="chain" id="PRO_5038875513" evidence="1">
    <location>
        <begin position="24"/>
        <end position="228"/>
    </location>
</feature>
<evidence type="ECO:0000256" key="1">
    <source>
        <dbReference type="SAM" id="SignalP"/>
    </source>
</evidence>
<keyword evidence="1" id="KW-0732">Signal</keyword>
<proteinExistence type="predicted"/>
<sequence length="228" mass="23357">MTTSTTKTALRALLTGTIAIAAAAALSSCSVISGIFGDEKIEVTVPDTLVAAGSTVAVGETILVPGEATNTANSTSEPTDIGLTVTSITESDASFFDKLDNPEKFAGYTPWLVVSQFDLPTSLQETHEKPTTSPLYGVLADGSFAEFLTLNFGSSGDVSDLCPGARSTDAACDVILVPAGGELSSIEWDAQTPNTITGMTTGDESSPYYEAPLRWSATTATAAPGGDA</sequence>
<dbReference type="AlphaFoldDB" id="A0A7J5BUF3"/>
<protein>
    <submittedName>
        <fullName evidence="2">Uncharacterized protein</fullName>
    </submittedName>
</protein>
<evidence type="ECO:0000313" key="2">
    <source>
        <dbReference type="EMBL" id="KAB1657987.1"/>
    </source>
</evidence>
<organism evidence="2 3">
    <name type="scientific">Pseudoclavibacter chungangensis</name>
    <dbReference type="NCBI Taxonomy" id="587635"/>
    <lineage>
        <taxon>Bacteria</taxon>
        <taxon>Bacillati</taxon>
        <taxon>Actinomycetota</taxon>
        <taxon>Actinomycetes</taxon>
        <taxon>Micrococcales</taxon>
        <taxon>Microbacteriaceae</taxon>
        <taxon>Pseudoclavibacter</taxon>
    </lineage>
</organism>
<name>A0A7J5BUF3_9MICO</name>
<accession>A0A7J5BUF3</accession>
<dbReference type="RefSeq" id="WP_158040144.1">
    <property type="nucleotide sequence ID" value="NZ_JACCFV010000001.1"/>
</dbReference>
<gene>
    <name evidence="2" type="ORF">F8O01_06880</name>
</gene>
<dbReference type="EMBL" id="WBJZ01000007">
    <property type="protein sequence ID" value="KAB1657987.1"/>
    <property type="molecule type" value="Genomic_DNA"/>
</dbReference>
<comment type="caution">
    <text evidence="2">The sequence shown here is derived from an EMBL/GenBank/DDBJ whole genome shotgun (WGS) entry which is preliminary data.</text>
</comment>
<reference evidence="2 3" key="1">
    <citation type="submission" date="2019-09" db="EMBL/GenBank/DDBJ databases">
        <title>Phylogeny of genus Pseudoclavibacter and closely related genus.</title>
        <authorList>
            <person name="Li Y."/>
        </authorList>
    </citation>
    <scope>NUCLEOTIDE SEQUENCE [LARGE SCALE GENOMIC DNA]</scope>
    <source>
        <strain evidence="2 3">DSM 23821</strain>
    </source>
</reference>
<feature type="signal peptide" evidence="1">
    <location>
        <begin position="1"/>
        <end position="23"/>
    </location>
</feature>
<dbReference type="OrthoDB" id="5145428at2"/>